<dbReference type="OrthoDB" id="5571334at2"/>
<dbReference type="RefSeq" id="WP_064021365.1">
    <property type="nucleotide sequence ID" value="NZ_AP019777.1"/>
</dbReference>
<gene>
    <name evidence="2" type="ORF">A1356_18085</name>
    <name evidence="1" type="ORF">A1507_17835</name>
</gene>
<dbReference type="KEGG" id="mko:MKLM6_1855"/>
<dbReference type="Proteomes" id="UP000077734">
    <property type="component" value="Unassembled WGS sequence"/>
</dbReference>
<evidence type="ECO:0000313" key="3">
    <source>
        <dbReference type="Proteomes" id="UP000077734"/>
    </source>
</evidence>
<proteinExistence type="predicted"/>
<accession>A0A177NZT3</accession>
<dbReference type="EMBL" id="LUUL01000108">
    <property type="protein sequence ID" value="OAI23154.1"/>
    <property type="molecule type" value="Genomic_DNA"/>
</dbReference>
<evidence type="ECO:0000313" key="2">
    <source>
        <dbReference type="EMBL" id="OAI23154.1"/>
    </source>
</evidence>
<sequence length="76" mass="8676">MKIYLITDEQLENIEKKHDSLIKTQTMCDLMLDIARQTENSDTFAAAIELANGELDRLERFFDSCDVVLNPETLPG</sequence>
<evidence type="ECO:0000313" key="1">
    <source>
        <dbReference type="EMBL" id="OAI13020.1"/>
    </source>
</evidence>
<evidence type="ECO:0000313" key="4">
    <source>
        <dbReference type="Proteomes" id="UP000077857"/>
    </source>
</evidence>
<comment type="caution">
    <text evidence="1">The sequence shown here is derived from an EMBL/GenBank/DDBJ whole genome shotgun (WGS) entry which is preliminary data.</text>
</comment>
<name>A0A177NZT3_9GAMM</name>
<dbReference type="EMBL" id="LUUJ01000103">
    <property type="protein sequence ID" value="OAI13020.1"/>
    <property type="molecule type" value="Genomic_DNA"/>
</dbReference>
<reference evidence="1 4" key="1">
    <citation type="submission" date="2016-03" db="EMBL/GenBank/DDBJ databases">
        <authorList>
            <person name="Ploux O."/>
        </authorList>
    </citation>
    <scope>NUCLEOTIDE SEQUENCE [LARGE SCALE GENOMIC DNA]</scope>
    <source>
        <strain evidence="1 4">R-45378</strain>
    </source>
</reference>
<keyword evidence="3" id="KW-1185">Reference proteome</keyword>
<reference evidence="2 3" key="2">
    <citation type="submission" date="2016-03" db="EMBL/GenBank/DDBJ databases">
        <authorList>
            <person name="Heylen K."/>
            <person name="De Vos P."/>
            <person name="Vekeman B."/>
        </authorList>
    </citation>
    <scope>NUCLEOTIDE SEQUENCE [LARGE SCALE GENOMIC DNA]</scope>
    <source>
        <strain evidence="2 3">R-49807</strain>
    </source>
</reference>
<protein>
    <submittedName>
        <fullName evidence="1">Uncharacterized protein</fullName>
    </submittedName>
</protein>
<dbReference type="AlphaFoldDB" id="A0A177NZT3"/>
<dbReference type="Proteomes" id="UP000077857">
    <property type="component" value="Unassembled WGS sequence"/>
</dbReference>
<organism evidence="1 4">
    <name type="scientific">Methylomonas koyamae</name>
    <dbReference type="NCBI Taxonomy" id="702114"/>
    <lineage>
        <taxon>Bacteria</taxon>
        <taxon>Pseudomonadati</taxon>
        <taxon>Pseudomonadota</taxon>
        <taxon>Gammaproteobacteria</taxon>
        <taxon>Methylococcales</taxon>
        <taxon>Methylococcaceae</taxon>
        <taxon>Methylomonas</taxon>
    </lineage>
</organism>